<evidence type="ECO:0000313" key="5">
    <source>
        <dbReference type="EMBL" id="OAV01160.1"/>
    </source>
</evidence>
<dbReference type="NCBIfam" id="TIGR00010">
    <property type="entry name" value="YchF/TatD family DNA exonuclease"/>
    <property type="match status" value="1"/>
</dbReference>
<dbReference type="AlphaFoldDB" id="A0A7Z1A4F1"/>
<feature type="binding site" evidence="4">
    <location>
        <position position="100"/>
    </location>
    <ligand>
        <name>a divalent metal cation</name>
        <dbReference type="ChEBI" id="CHEBI:60240"/>
        <label>1</label>
    </ligand>
</feature>
<dbReference type="GO" id="GO:0004536">
    <property type="term" value="F:DNA nuclease activity"/>
    <property type="evidence" value="ECO:0007669"/>
    <property type="project" value="InterPro"/>
</dbReference>
<dbReference type="InterPro" id="IPR001130">
    <property type="entry name" value="TatD-like"/>
</dbReference>
<dbReference type="PANTHER" id="PTHR46124">
    <property type="entry name" value="D-AMINOACYL-TRNA DEACYLASE"/>
    <property type="match status" value="1"/>
</dbReference>
<accession>A0A7Z1A4F1</accession>
<keyword evidence="2 4" id="KW-0479">Metal-binding</keyword>
<dbReference type="PANTHER" id="PTHR46124:SF2">
    <property type="entry name" value="D-AMINOACYL-TRNA DEACYLASE"/>
    <property type="match status" value="1"/>
</dbReference>
<evidence type="ECO:0000256" key="2">
    <source>
        <dbReference type="ARBA" id="ARBA00022723"/>
    </source>
</evidence>
<gene>
    <name evidence="5" type="ORF">AO382_0917</name>
</gene>
<protein>
    <submittedName>
        <fullName evidence="5">Putative deoxyribonuclease YcfH</fullName>
    </submittedName>
</protein>
<dbReference type="SUPFAM" id="SSF51556">
    <property type="entry name" value="Metallo-dependent hydrolases"/>
    <property type="match status" value="1"/>
</dbReference>
<dbReference type="CDD" id="cd01310">
    <property type="entry name" value="TatD_DNAse"/>
    <property type="match status" value="1"/>
</dbReference>
<feature type="binding site" evidence="4">
    <location>
        <position position="6"/>
    </location>
    <ligand>
        <name>a divalent metal cation</name>
        <dbReference type="ChEBI" id="CHEBI:60240"/>
        <label>1</label>
    </ligand>
</feature>
<dbReference type="GO" id="GO:0016788">
    <property type="term" value="F:hydrolase activity, acting on ester bonds"/>
    <property type="evidence" value="ECO:0007669"/>
    <property type="project" value="InterPro"/>
</dbReference>
<sequence>MYTDSHAHLTYLKLDHYDNRPENLLKAMYQAGVRRTMAIMCQLSEYDDIHAWVDRSSAQMMPDIGMSVGIHPCQDEGMLAGITADALLSLDDEKVWAFGETGLDYYWDSDKQSAQKHSFAAHIHAGKIAKKPIIVHTRSAYDDTLDVLTAERCEHGIIHCFTEDYAFAKRALDMGLYISLSGIVSFNKSQALRDVAAKLPLDRVLIETDSPYLAPVPKRGRDNEPTFVPYVAEALSKVYQKPAEEIGRITSANFVNLVNQYKTIIQSFSL</sequence>
<organism evidence="5 6">
    <name type="scientific">Moraxella catarrhalis</name>
    <name type="common">Branhamella catarrhalis</name>
    <dbReference type="NCBI Taxonomy" id="480"/>
    <lineage>
        <taxon>Bacteria</taxon>
        <taxon>Pseudomonadati</taxon>
        <taxon>Pseudomonadota</taxon>
        <taxon>Gammaproteobacteria</taxon>
        <taxon>Moraxellales</taxon>
        <taxon>Moraxellaceae</taxon>
        <taxon>Moraxella</taxon>
    </lineage>
</organism>
<evidence type="ECO:0000256" key="1">
    <source>
        <dbReference type="ARBA" id="ARBA00009275"/>
    </source>
</evidence>
<name>A0A7Z1A4F1_MORCA</name>
<keyword evidence="3" id="KW-0378">Hydrolase</keyword>
<dbReference type="PROSITE" id="PS01090">
    <property type="entry name" value="TATD_2"/>
    <property type="match status" value="1"/>
</dbReference>
<proteinExistence type="inferred from homology"/>
<evidence type="ECO:0000313" key="6">
    <source>
        <dbReference type="Proteomes" id="UP000078446"/>
    </source>
</evidence>
<dbReference type="Proteomes" id="UP000078446">
    <property type="component" value="Unassembled WGS sequence"/>
</dbReference>
<dbReference type="EMBL" id="LXHE01000007">
    <property type="protein sequence ID" value="OAV01160.1"/>
    <property type="molecule type" value="Genomic_DNA"/>
</dbReference>
<feature type="binding site" evidence="4">
    <location>
        <position position="209"/>
    </location>
    <ligand>
        <name>a divalent metal cation</name>
        <dbReference type="ChEBI" id="CHEBI:60240"/>
        <label>1</label>
    </ligand>
</feature>
<feature type="binding site" evidence="4">
    <location>
        <position position="8"/>
    </location>
    <ligand>
        <name>a divalent metal cation</name>
        <dbReference type="ChEBI" id="CHEBI:60240"/>
        <label>1</label>
    </ligand>
</feature>
<dbReference type="InterPro" id="IPR018228">
    <property type="entry name" value="DNase_TatD-rel_CS"/>
</dbReference>
<comment type="caution">
    <text evidence="5">The sequence shown here is derived from an EMBL/GenBank/DDBJ whole genome shotgun (WGS) entry which is preliminary data.</text>
</comment>
<feature type="binding site" evidence="4">
    <location>
        <position position="159"/>
    </location>
    <ligand>
        <name>a divalent metal cation</name>
        <dbReference type="ChEBI" id="CHEBI:60240"/>
        <label>2</label>
    </ligand>
</feature>
<dbReference type="InterPro" id="IPR032466">
    <property type="entry name" value="Metal_Hydrolase"/>
</dbReference>
<dbReference type="GO" id="GO:0046872">
    <property type="term" value="F:metal ion binding"/>
    <property type="evidence" value="ECO:0007669"/>
    <property type="project" value="UniProtKB-KW"/>
</dbReference>
<evidence type="ECO:0000256" key="3">
    <source>
        <dbReference type="ARBA" id="ARBA00022801"/>
    </source>
</evidence>
<dbReference type="FunFam" id="3.20.20.140:FF:000005">
    <property type="entry name" value="TatD family hydrolase"/>
    <property type="match status" value="1"/>
</dbReference>
<dbReference type="InterPro" id="IPR015991">
    <property type="entry name" value="TatD/YcfH-like"/>
</dbReference>
<dbReference type="Pfam" id="PF01026">
    <property type="entry name" value="TatD_DNase"/>
    <property type="match status" value="1"/>
</dbReference>
<comment type="similarity">
    <text evidence="1">Belongs to the metallo-dependent hydrolases superfamily. TatD-type hydrolase family.</text>
</comment>
<dbReference type="Gene3D" id="3.20.20.140">
    <property type="entry name" value="Metal-dependent hydrolases"/>
    <property type="match status" value="1"/>
</dbReference>
<dbReference type="RefSeq" id="WP_064618411.1">
    <property type="nucleotide sequence ID" value="NZ_LXHE01000007.1"/>
</dbReference>
<evidence type="ECO:0000256" key="4">
    <source>
        <dbReference type="PIRSR" id="PIRSR005902-1"/>
    </source>
</evidence>
<feature type="binding site" evidence="4">
    <location>
        <position position="136"/>
    </location>
    <ligand>
        <name>a divalent metal cation</name>
        <dbReference type="ChEBI" id="CHEBI:60240"/>
        <label>2</label>
    </ligand>
</feature>
<reference evidence="5 6" key="1">
    <citation type="journal article" date="2016" name="Genome Biol. Evol.">
        <title>Comparative Genomic Analyses of the Moraxella catarrhalis Serosensitive and Seroresistant Lineages Demonstrate Their Independent Evolution.</title>
        <authorList>
            <person name="Earl J.P."/>
            <person name="de Vries S.P."/>
            <person name="Ahmed A."/>
            <person name="Powell E."/>
            <person name="Schultz M.P."/>
            <person name="Hermans P.W."/>
            <person name="Hill D.J."/>
            <person name="Zhou Z."/>
            <person name="Constantinidou C.I."/>
            <person name="Hu F.Z."/>
            <person name="Bootsma H.J."/>
            <person name="Ehrlich G.D."/>
        </authorList>
    </citation>
    <scope>NUCLEOTIDE SEQUENCE [LARGE SCALE GENOMIC DNA]</scope>
    <source>
        <strain evidence="5 6">Z7574</strain>
    </source>
</reference>
<dbReference type="PIRSF" id="PIRSF005902">
    <property type="entry name" value="DNase_TatD"/>
    <property type="match status" value="1"/>
</dbReference>